<gene>
    <name evidence="2" type="ORF">SUZIE_137035</name>
</gene>
<evidence type="ECO:0000313" key="2">
    <source>
        <dbReference type="EMBL" id="MBZ3876257.1"/>
    </source>
</evidence>
<name>A0AA41SY22_SCICA</name>
<dbReference type="Proteomes" id="UP001166674">
    <property type="component" value="Unassembled WGS sequence"/>
</dbReference>
<dbReference type="EMBL" id="JAATJV010270566">
    <property type="protein sequence ID" value="MBZ3876257.1"/>
    <property type="molecule type" value="Genomic_DNA"/>
</dbReference>
<organism evidence="2 3">
    <name type="scientific">Sciurus carolinensis</name>
    <name type="common">Eastern gray squirrel</name>
    <dbReference type="NCBI Taxonomy" id="30640"/>
    <lineage>
        <taxon>Eukaryota</taxon>
        <taxon>Metazoa</taxon>
        <taxon>Chordata</taxon>
        <taxon>Craniata</taxon>
        <taxon>Vertebrata</taxon>
        <taxon>Euteleostomi</taxon>
        <taxon>Mammalia</taxon>
        <taxon>Eutheria</taxon>
        <taxon>Euarchontoglires</taxon>
        <taxon>Glires</taxon>
        <taxon>Rodentia</taxon>
        <taxon>Sciuromorpha</taxon>
        <taxon>Sciuridae</taxon>
        <taxon>Sciurinae</taxon>
        <taxon>Sciurini</taxon>
        <taxon>Sciurus</taxon>
    </lineage>
</organism>
<reference evidence="2" key="1">
    <citation type="submission" date="2020-03" db="EMBL/GenBank/DDBJ databases">
        <title>Studies in the Genomics of Life Span.</title>
        <authorList>
            <person name="Glass D."/>
        </authorList>
    </citation>
    <scope>NUCLEOTIDE SEQUENCE</scope>
    <source>
        <strain evidence="2">SUZIE</strain>
        <tissue evidence="2">Muscle</tissue>
    </source>
</reference>
<keyword evidence="3" id="KW-1185">Reference proteome</keyword>
<dbReference type="AlphaFoldDB" id="A0AA41SY22"/>
<feature type="compositionally biased region" description="Basic and acidic residues" evidence="1">
    <location>
        <begin position="1"/>
        <end position="48"/>
    </location>
</feature>
<proteinExistence type="predicted"/>
<accession>A0AA41SY22</accession>
<evidence type="ECO:0000313" key="3">
    <source>
        <dbReference type="Proteomes" id="UP001166674"/>
    </source>
</evidence>
<evidence type="ECO:0000256" key="1">
    <source>
        <dbReference type="SAM" id="MobiDB-lite"/>
    </source>
</evidence>
<comment type="caution">
    <text evidence="2">The sequence shown here is derived from an EMBL/GenBank/DDBJ whole genome shotgun (WGS) entry which is preliminary data.</text>
</comment>
<sequence>MWDFDKLEQQLNENKQEGDKENCPLKCNHDRSPSRDHKCRSRSRDRPNPHLPQCLLGQETTKQTFDRRR</sequence>
<feature type="region of interest" description="Disordered" evidence="1">
    <location>
        <begin position="1"/>
        <end position="69"/>
    </location>
</feature>
<protein>
    <submittedName>
        <fullName evidence="2">Uncharacterized protein</fullName>
    </submittedName>
</protein>